<feature type="chain" id="PRO_5047456496" evidence="1">
    <location>
        <begin position="21"/>
        <end position="830"/>
    </location>
</feature>
<sequence length="830" mass="93136">MMKSRILLVVFLCFGLAVWAQPEPALSASQILHRIQKLKVLGSVLYIAAHPDDENTRLITYLANDKLYRTAYLSLTRGDGGQNLIGDEQGIELGLIRTQELLAARRIDGGEQFFTRAFDFGFSKNPDETFEKWNKEKILSDVVWVIRNYRPDVIITRFPTTGEGGHGHHTASAILAVEAFRAAADPKRFPEQLKWVQPWQAKRILWNTFSFGSVNTTDPSQFKVNAGGYNSLLGKSYGELAAESRSQHKSQGFGSAAARGDSYEYFKVLGGEAPQNDVLDGVNTSWNRIGKDGAAIEKLITDIENKFDYTAPQKSVAALVQLYKELDKIKSSSYWVPQKLKEVQQLIMWCSGLFIDAWTHQPYAVQTGNVDIQVAVNNRTGVPANLINITVEDQNLAPNTQLDKNKNYVFSKSIIVPLTKAISQPYWLREKKEEYTYTVKDQLLIGIPDVHPAYVAQVRVNIYGEDFVFEKPVRYKYTDPVKGEIYQPLPVVPPATITTSPHLLIFNGQQSTQTLNVQLHANTKLEGRVTTGLRGVKYSGPQPADIVLEKGSTKSYHFTISNIDNANRAYVVNPYVEKNNDRDTIAYALALRSIRYDHIPAITYFYPDQAVALSIDLKTAGKKIGYIPGAGDKCAQILERMGYDVTVLDRTAVLTTDLRKYDAIITGVRAYNTNEWMNEVYEKLMTYIHEGGNLIVQYNTSNNIGPLRAKIGPYAFNISRNRITDEQAKVKLLDPSHKVFNFPNKIVASDFDGWIQERSIYHADSWDSNLKPLLSMADPGERPHDGSLIVGKYGKGYFTYTGLVFFRQLPAGVPGALRLMANLIALNQEQ</sequence>
<keyword evidence="3" id="KW-1185">Reference proteome</keyword>
<dbReference type="Gene3D" id="3.40.50.10320">
    <property type="entry name" value="LmbE-like"/>
    <property type="match status" value="1"/>
</dbReference>
<gene>
    <name evidence="2" type="ORF">V2H41_06390</name>
</gene>
<dbReference type="InterPro" id="IPR029062">
    <property type="entry name" value="Class_I_gatase-like"/>
</dbReference>
<dbReference type="Gene3D" id="3.40.50.880">
    <property type="match status" value="1"/>
</dbReference>
<dbReference type="InterPro" id="IPR003737">
    <property type="entry name" value="GlcNAc_PI_deacetylase-related"/>
</dbReference>
<accession>A0ABU7RFY5</accession>
<protein>
    <submittedName>
        <fullName evidence="2">PIG-L family deacetylase</fullName>
    </submittedName>
</protein>
<dbReference type="PANTHER" id="PTHR12993:SF11">
    <property type="entry name" value="N-ACETYLGLUCOSAMINYL-PHOSPHATIDYLINOSITOL DE-N-ACETYLASE"/>
    <property type="match status" value="1"/>
</dbReference>
<dbReference type="PANTHER" id="PTHR12993">
    <property type="entry name" value="N-ACETYLGLUCOSAMINYL-PHOSPHATIDYLINOSITOL DE-N-ACETYLASE-RELATED"/>
    <property type="match status" value="1"/>
</dbReference>
<dbReference type="EMBL" id="JAZGLY010000003">
    <property type="protein sequence ID" value="MEE6186897.1"/>
    <property type="molecule type" value="Genomic_DNA"/>
</dbReference>
<evidence type="ECO:0000313" key="2">
    <source>
        <dbReference type="EMBL" id="MEE6186897.1"/>
    </source>
</evidence>
<evidence type="ECO:0000313" key="3">
    <source>
        <dbReference type="Proteomes" id="UP001357452"/>
    </source>
</evidence>
<evidence type="ECO:0000256" key="1">
    <source>
        <dbReference type="SAM" id="SignalP"/>
    </source>
</evidence>
<reference evidence="2 3" key="1">
    <citation type="submission" date="2024-01" db="EMBL/GenBank/DDBJ databases">
        <title>Niabella digestum sp. nov., isolated from waste digestion system.</title>
        <authorList>
            <person name="Zhang L."/>
        </authorList>
    </citation>
    <scope>NUCLEOTIDE SEQUENCE [LARGE SCALE GENOMIC DNA]</scope>
    <source>
        <strain evidence="2 3">A18</strain>
    </source>
</reference>
<keyword evidence="1" id="KW-0732">Signal</keyword>
<dbReference type="Pfam" id="PF02585">
    <property type="entry name" value="PIG-L"/>
    <property type="match status" value="1"/>
</dbReference>
<dbReference type="SUPFAM" id="SSF52317">
    <property type="entry name" value="Class I glutamine amidotransferase-like"/>
    <property type="match status" value="1"/>
</dbReference>
<comment type="caution">
    <text evidence="2">The sequence shown here is derived from an EMBL/GenBank/DDBJ whole genome shotgun (WGS) entry which is preliminary data.</text>
</comment>
<dbReference type="RefSeq" id="WP_330974306.1">
    <property type="nucleotide sequence ID" value="NZ_JAZGLY010000003.1"/>
</dbReference>
<feature type="signal peptide" evidence="1">
    <location>
        <begin position="1"/>
        <end position="20"/>
    </location>
</feature>
<organism evidence="2 3">
    <name type="scientific">Niabella digestorum</name>
    <dbReference type="NCBI Taxonomy" id="3117701"/>
    <lineage>
        <taxon>Bacteria</taxon>
        <taxon>Pseudomonadati</taxon>
        <taxon>Bacteroidota</taxon>
        <taxon>Chitinophagia</taxon>
        <taxon>Chitinophagales</taxon>
        <taxon>Chitinophagaceae</taxon>
        <taxon>Niabella</taxon>
    </lineage>
</organism>
<dbReference type="InterPro" id="IPR024078">
    <property type="entry name" value="LmbE-like_dom_sf"/>
</dbReference>
<dbReference type="Proteomes" id="UP001357452">
    <property type="component" value="Unassembled WGS sequence"/>
</dbReference>
<dbReference type="SUPFAM" id="SSF102588">
    <property type="entry name" value="LmbE-like"/>
    <property type="match status" value="1"/>
</dbReference>
<name>A0ABU7RFY5_9BACT</name>
<proteinExistence type="predicted"/>